<organism evidence="1 2">
    <name type="scientific">Schistosoma mattheei</name>
    <dbReference type="NCBI Taxonomy" id="31246"/>
    <lineage>
        <taxon>Eukaryota</taxon>
        <taxon>Metazoa</taxon>
        <taxon>Spiralia</taxon>
        <taxon>Lophotrochozoa</taxon>
        <taxon>Platyhelminthes</taxon>
        <taxon>Trematoda</taxon>
        <taxon>Digenea</taxon>
        <taxon>Strigeidida</taxon>
        <taxon>Schistosomatoidea</taxon>
        <taxon>Schistosomatidae</taxon>
        <taxon>Schistosoma</taxon>
    </lineage>
</organism>
<accession>A0A3P8GW76</accession>
<proteinExistence type="predicted"/>
<evidence type="ECO:0000313" key="1">
    <source>
        <dbReference type="EMBL" id="VDP35196.1"/>
    </source>
</evidence>
<dbReference type="Proteomes" id="UP000269396">
    <property type="component" value="Unassembled WGS sequence"/>
</dbReference>
<dbReference type="AlphaFoldDB" id="A0A3P8GW76"/>
<evidence type="ECO:0000313" key="2">
    <source>
        <dbReference type="Proteomes" id="UP000269396"/>
    </source>
</evidence>
<gene>
    <name evidence="1" type="ORF">SMTD_LOCUS6680</name>
</gene>
<protein>
    <submittedName>
        <fullName evidence="1">Uncharacterized protein</fullName>
    </submittedName>
</protein>
<name>A0A3P8GW76_9TREM</name>
<keyword evidence="2" id="KW-1185">Reference proteome</keyword>
<reference evidence="1 2" key="1">
    <citation type="submission" date="2018-11" db="EMBL/GenBank/DDBJ databases">
        <authorList>
            <consortium name="Pathogen Informatics"/>
        </authorList>
    </citation>
    <scope>NUCLEOTIDE SEQUENCE [LARGE SCALE GENOMIC DNA]</scope>
    <source>
        <strain>Denwood</strain>
        <strain evidence="2">Zambia</strain>
    </source>
</reference>
<sequence>MPNKDIGPDIIHDKDDDDKVESSRFCGKLRNQLINISLSYALNEPCILHSDFKFSKPRPAINAMNNTSIVV</sequence>
<dbReference type="EMBL" id="UZAL01027741">
    <property type="protein sequence ID" value="VDP35196.1"/>
    <property type="molecule type" value="Genomic_DNA"/>
</dbReference>